<dbReference type="AlphaFoldDB" id="A0A421AWH1"/>
<evidence type="ECO:0000256" key="3">
    <source>
        <dbReference type="ARBA" id="ARBA00022801"/>
    </source>
</evidence>
<evidence type="ECO:0000259" key="4">
    <source>
        <dbReference type="Pfam" id="PF00561"/>
    </source>
</evidence>
<proteinExistence type="inferred from homology"/>
<organism evidence="6 7">
    <name type="scientific">Actinokineospora cianjurensis</name>
    <dbReference type="NCBI Taxonomy" id="585224"/>
    <lineage>
        <taxon>Bacteria</taxon>
        <taxon>Bacillati</taxon>
        <taxon>Actinomycetota</taxon>
        <taxon>Actinomycetes</taxon>
        <taxon>Pseudonocardiales</taxon>
        <taxon>Pseudonocardiaceae</taxon>
        <taxon>Actinokineospora</taxon>
    </lineage>
</organism>
<dbReference type="PANTHER" id="PTHR43248">
    <property type="entry name" value="2-SUCCINYL-6-HYDROXY-2,4-CYCLOHEXADIENE-1-CARBOXYLATE SYNTHASE"/>
    <property type="match status" value="1"/>
</dbReference>
<protein>
    <submittedName>
        <fullName evidence="6">TAP-like protein</fullName>
    </submittedName>
</protein>
<dbReference type="InterPro" id="IPR051601">
    <property type="entry name" value="Serine_prot/Carboxylest_S33"/>
</dbReference>
<dbReference type="SUPFAM" id="SSF53474">
    <property type="entry name" value="alpha/beta-Hydrolases"/>
    <property type="match status" value="1"/>
</dbReference>
<accession>A0A421AWH1</accession>
<comment type="similarity">
    <text evidence="1">Belongs to the peptidase S33 family.</text>
</comment>
<evidence type="ECO:0000256" key="2">
    <source>
        <dbReference type="ARBA" id="ARBA00022729"/>
    </source>
</evidence>
<keyword evidence="2" id="KW-0732">Signal</keyword>
<comment type="caution">
    <text evidence="6">The sequence shown here is derived from an EMBL/GenBank/DDBJ whole genome shotgun (WGS) entry which is preliminary data.</text>
</comment>
<evidence type="ECO:0000259" key="5">
    <source>
        <dbReference type="Pfam" id="PF08386"/>
    </source>
</evidence>
<sequence>MATVDGQGVGAVRTTTRVVGVVASAIALVVGSVSLAGAQVQERGGRIDWKPCAERADAECGTVRLPVDWRAPRGEKFDLAVARRKATEPSRRIGVLVINPGGPGGSGVDFALGAERFFSPEVLARFDIIGFDPRGVARSQPVMCSAEVVARQPSLYPANQREFDAMAAYNRELAADCRAQSGPIFDHVDTKSVVRDIDALRVALGERKINYFGVSYGTLIGQQYAEEFGQNLRAMVIDSNMDRSTGITRFGAESAATAEDSFTEFVRWCERTTSCALHGKDVAKWWDELLARADRGEIVDPTDPTTPVTSAQITNAAFGAFYGPEWATLASALASLDTPATTRAAASTELVENPFTSVFCQDWDFRVKNHRELATLVSTANRLAPHMRGSVLGHVATVGCIGLPKATNPQHRLNITTAPKILMLNAVHDPATSHAWAVSAHRQTRDTTVLVTYEGWGHGVYPRSDCTIGIADTYLTTLRTPRDGTRCAAVEPPTGPSIAATARPLPAGPFPGLPGWVK</sequence>
<gene>
    <name evidence="6" type="ORF">CLV68_6183</name>
</gene>
<feature type="domain" description="AB hydrolase-1" evidence="4">
    <location>
        <begin position="95"/>
        <end position="363"/>
    </location>
</feature>
<dbReference type="Pfam" id="PF08386">
    <property type="entry name" value="Abhydrolase_4"/>
    <property type="match status" value="1"/>
</dbReference>
<dbReference type="GO" id="GO:0016787">
    <property type="term" value="F:hydrolase activity"/>
    <property type="evidence" value="ECO:0007669"/>
    <property type="project" value="UniProtKB-KW"/>
</dbReference>
<reference evidence="6 7" key="1">
    <citation type="submission" date="2018-10" db="EMBL/GenBank/DDBJ databases">
        <title>Genomic Encyclopedia of Archaeal and Bacterial Type Strains, Phase II (KMG-II): from individual species to whole genera.</title>
        <authorList>
            <person name="Goeker M."/>
        </authorList>
    </citation>
    <scope>NUCLEOTIDE SEQUENCE [LARGE SCALE GENOMIC DNA]</scope>
    <source>
        <strain evidence="6 7">DSM 45657</strain>
    </source>
</reference>
<keyword evidence="3" id="KW-0378">Hydrolase</keyword>
<dbReference type="Proteomes" id="UP000282454">
    <property type="component" value="Unassembled WGS sequence"/>
</dbReference>
<dbReference type="InterPro" id="IPR000073">
    <property type="entry name" value="AB_hydrolase_1"/>
</dbReference>
<dbReference type="PANTHER" id="PTHR43248:SF29">
    <property type="entry name" value="TRIPEPTIDYL AMINOPEPTIDASE"/>
    <property type="match status" value="1"/>
</dbReference>
<keyword evidence="7" id="KW-1185">Reference proteome</keyword>
<dbReference type="EMBL" id="RCDD01000008">
    <property type="protein sequence ID" value="RLK54180.1"/>
    <property type="molecule type" value="Genomic_DNA"/>
</dbReference>
<dbReference type="InterPro" id="IPR013595">
    <property type="entry name" value="Pept_S33_TAP-like_C"/>
</dbReference>
<evidence type="ECO:0000256" key="1">
    <source>
        <dbReference type="ARBA" id="ARBA00010088"/>
    </source>
</evidence>
<feature type="domain" description="Peptidase S33 tripeptidyl aminopeptidase-like C-terminal" evidence="5">
    <location>
        <begin position="398"/>
        <end position="487"/>
    </location>
</feature>
<evidence type="ECO:0000313" key="7">
    <source>
        <dbReference type="Proteomes" id="UP000282454"/>
    </source>
</evidence>
<dbReference type="Pfam" id="PF00561">
    <property type="entry name" value="Abhydrolase_1"/>
    <property type="match status" value="1"/>
</dbReference>
<evidence type="ECO:0000313" key="6">
    <source>
        <dbReference type="EMBL" id="RLK54180.1"/>
    </source>
</evidence>
<dbReference type="Gene3D" id="3.40.50.1820">
    <property type="entry name" value="alpha/beta hydrolase"/>
    <property type="match status" value="1"/>
</dbReference>
<name>A0A421AWH1_9PSEU</name>
<dbReference type="InterPro" id="IPR029058">
    <property type="entry name" value="AB_hydrolase_fold"/>
</dbReference>